<protein>
    <recommendedName>
        <fullName evidence="3">Lipoprotein</fullName>
    </recommendedName>
</protein>
<dbReference type="EMBL" id="CP016415">
    <property type="protein sequence ID" value="ANU38709.1"/>
    <property type="molecule type" value="Genomic_DNA"/>
</dbReference>
<evidence type="ECO:0008006" key="3">
    <source>
        <dbReference type="Google" id="ProtNLM"/>
    </source>
</evidence>
<sequence length="107" mass="11546">MKKIVIISGLLLLSGCSVIDNNTRDDYSIQRKAAFALGTSADQVKIEHRTADFMKVEFDAIYKKRRFQCYYTGGVVLTSDAICSATDGKGMPSGANCNGLLQAAGKC</sequence>
<name>A0A1C7FI77_9VIBR</name>
<keyword evidence="2" id="KW-1185">Reference proteome</keyword>
<organism evidence="1 2">
    <name type="scientific">Vibrio scophthalmi</name>
    <dbReference type="NCBI Taxonomy" id="45658"/>
    <lineage>
        <taxon>Bacteria</taxon>
        <taxon>Pseudomonadati</taxon>
        <taxon>Pseudomonadota</taxon>
        <taxon>Gammaproteobacteria</taxon>
        <taxon>Vibrionales</taxon>
        <taxon>Vibrionaceae</taxon>
        <taxon>Vibrio</taxon>
    </lineage>
</organism>
<dbReference type="PROSITE" id="PS51257">
    <property type="entry name" value="PROKAR_LIPOPROTEIN"/>
    <property type="match status" value="1"/>
</dbReference>
<proteinExistence type="predicted"/>
<evidence type="ECO:0000313" key="2">
    <source>
        <dbReference type="Proteomes" id="UP000092528"/>
    </source>
</evidence>
<reference evidence="1 2" key="1">
    <citation type="submission" date="2016-07" db="EMBL/GenBank/DDBJ databases">
        <title>Genome sequencing of Vibrio scophthalmi strain VS-05, an isolated from Paralichthys olivaceus.</title>
        <authorList>
            <person name="Han H.-J."/>
        </authorList>
    </citation>
    <scope>NUCLEOTIDE SEQUENCE [LARGE SCALE GENOMIC DNA]</scope>
    <source>
        <strain evidence="1 2">VS-05</strain>
    </source>
</reference>
<evidence type="ECO:0000313" key="1">
    <source>
        <dbReference type="EMBL" id="ANU38709.1"/>
    </source>
</evidence>
<gene>
    <name evidence="1" type="ORF">VSVS05_03672</name>
</gene>
<dbReference type="Proteomes" id="UP000092528">
    <property type="component" value="Chromosome 2"/>
</dbReference>
<dbReference type="AlphaFoldDB" id="A0A1C7FI77"/>
<accession>A0A1C7FI77</accession>
<dbReference type="RefSeq" id="WP_065546446.1">
    <property type="nucleotide sequence ID" value="NZ_CP016415.1"/>
</dbReference>